<dbReference type="EMBL" id="PDCK01000045">
    <property type="protein sequence ID" value="PRQ20693.1"/>
    <property type="molecule type" value="Genomic_DNA"/>
</dbReference>
<protein>
    <submittedName>
        <fullName evidence="3">Putative START-like domain-containing protein</fullName>
    </submittedName>
</protein>
<feature type="domain" description="Bet v I/Major latex protein" evidence="2">
    <location>
        <begin position="2"/>
        <end position="80"/>
    </location>
</feature>
<gene>
    <name evidence="3" type="ORF">RchiOBHm_Chr7g0230941</name>
</gene>
<dbReference type="InterPro" id="IPR023393">
    <property type="entry name" value="START-like_dom_sf"/>
</dbReference>
<reference evidence="3 4" key="1">
    <citation type="journal article" date="2018" name="Nat. Genet.">
        <title>The Rosa genome provides new insights in the design of modern roses.</title>
        <authorList>
            <person name="Bendahmane M."/>
        </authorList>
    </citation>
    <scope>NUCLEOTIDE SEQUENCE [LARGE SCALE GENOMIC DNA]</scope>
    <source>
        <strain evidence="4">cv. Old Blush</strain>
    </source>
</reference>
<dbReference type="Proteomes" id="UP000238479">
    <property type="component" value="Chromosome 7"/>
</dbReference>
<dbReference type="Gramene" id="PRQ20693">
    <property type="protein sequence ID" value="PRQ20693"/>
    <property type="gene ID" value="RchiOBHm_Chr7g0230941"/>
</dbReference>
<feature type="region of interest" description="Disordered" evidence="1">
    <location>
        <begin position="1"/>
        <end position="25"/>
    </location>
</feature>
<organism evidence="3 4">
    <name type="scientific">Rosa chinensis</name>
    <name type="common">China rose</name>
    <dbReference type="NCBI Taxonomy" id="74649"/>
    <lineage>
        <taxon>Eukaryota</taxon>
        <taxon>Viridiplantae</taxon>
        <taxon>Streptophyta</taxon>
        <taxon>Embryophyta</taxon>
        <taxon>Tracheophyta</taxon>
        <taxon>Spermatophyta</taxon>
        <taxon>Magnoliopsida</taxon>
        <taxon>eudicotyledons</taxon>
        <taxon>Gunneridae</taxon>
        <taxon>Pentapetalae</taxon>
        <taxon>rosids</taxon>
        <taxon>fabids</taxon>
        <taxon>Rosales</taxon>
        <taxon>Rosaceae</taxon>
        <taxon>Rosoideae</taxon>
        <taxon>Rosoideae incertae sedis</taxon>
        <taxon>Rosa</taxon>
    </lineage>
</organism>
<keyword evidence="4" id="KW-1185">Reference proteome</keyword>
<dbReference type="PANTHER" id="PTHR31907">
    <property type="entry name" value="MLP-LIKE PROTEIN 423"/>
    <property type="match status" value="1"/>
</dbReference>
<accession>A0A2P6PFI7</accession>
<dbReference type="Pfam" id="PF00407">
    <property type="entry name" value="Bet_v_1"/>
    <property type="match status" value="1"/>
</dbReference>
<proteinExistence type="predicted"/>
<evidence type="ECO:0000313" key="4">
    <source>
        <dbReference type="Proteomes" id="UP000238479"/>
    </source>
</evidence>
<dbReference type="InterPro" id="IPR051761">
    <property type="entry name" value="MLP-like_ligand-binding"/>
</dbReference>
<dbReference type="Gene3D" id="3.30.530.20">
    <property type="match status" value="1"/>
</dbReference>
<feature type="compositionally biased region" description="Basic residues" evidence="1">
    <location>
        <begin position="1"/>
        <end position="10"/>
    </location>
</feature>
<dbReference type="AlphaFoldDB" id="A0A2P6PFI7"/>
<dbReference type="SUPFAM" id="SSF55961">
    <property type="entry name" value="Bet v1-like"/>
    <property type="match status" value="1"/>
</dbReference>
<sequence>MVVHRPHHVPNNKLDGVATNQADKSSSAKVGSISSWKYFQDGKAKVSQEMIEALDSKKHSATWKVVEGELLDDYKSFKFIL</sequence>
<name>A0A2P6PFI7_ROSCH</name>
<comment type="caution">
    <text evidence="3">The sequence shown here is derived from an EMBL/GenBank/DDBJ whole genome shotgun (WGS) entry which is preliminary data.</text>
</comment>
<evidence type="ECO:0000259" key="2">
    <source>
        <dbReference type="Pfam" id="PF00407"/>
    </source>
</evidence>
<dbReference type="GO" id="GO:0006952">
    <property type="term" value="P:defense response"/>
    <property type="evidence" value="ECO:0007669"/>
    <property type="project" value="InterPro"/>
</dbReference>
<dbReference type="InterPro" id="IPR000916">
    <property type="entry name" value="Bet_v_I/MLP"/>
</dbReference>
<evidence type="ECO:0000313" key="3">
    <source>
        <dbReference type="EMBL" id="PRQ20693.1"/>
    </source>
</evidence>
<evidence type="ECO:0000256" key="1">
    <source>
        <dbReference type="SAM" id="MobiDB-lite"/>
    </source>
</evidence>